<keyword evidence="10" id="KW-1185">Reference proteome</keyword>
<evidence type="ECO:0000256" key="6">
    <source>
        <dbReference type="ARBA" id="ARBA00023180"/>
    </source>
</evidence>
<comment type="caution">
    <text evidence="9">The sequence shown here is derived from an EMBL/GenBank/DDBJ whole genome shotgun (WGS) entry which is preliminary data.</text>
</comment>
<accession>A0AAW0PT68</accession>
<evidence type="ECO:0000256" key="7">
    <source>
        <dbReference type="PROSITE-ProRule" id="PRU00196"/>
    </source>
</evidence>
<gene>
    <name evidence="9" type="ORF">WMY93_005431</name>
</gene>
<dbReference type="SMART" id="SM00202">
    <property type="entry name" value="SR"/>
    <property type="match status" value="2"/>
</dbReference>
<organism evidence="9 10">
    <name type="scientific">Mugilogobius chulae</name>
    <name type="common">yellowstripe goby</name>
    <dbReference type="NCBI Taxonomy" id="88201"/>
    <lineage>
        <taxon>Eukaryota</taxon>
        <taxon>Metazoa</taxon>
        <taxon>Chordata</taxon>
        <taxon>Craniata</taxon>
        <taxon>Vertebrata</taxon>
        <taxon>Euteleostomi</taxon>
        <taxon>Actinopterygii</taxon>
        <taxon>Neopterygii</taxon>
        <taxon>Teleostei</taxon>
        <taxon>Neoteleostei</taxon>
        <taxon>Acanthomorphata</taxon>
        <taxon>Gobiaria</taxon>
        <taxon>Gobiiformes</taxon>
        <taxon>Gobioidei</taxon>
        <taxon>Gobiidae</taxon>
        <taxon>Gobionellinae</taxon>
        <taxon>Mugilogobius</taxon>
    </lineage>
</organism>
<evidence type="ECO:0000256" key="1">
    <source>
        <dbReference type="ARBA" id="ARBA00004613"/>
    </source>
</evidence>
<evidence type="ECO:0000256" key="5">
    <source>
        <dbReference type="ARBA" id="ARBA00023157"/>
    </source>
</evidence>
<comment type="caution">
    <text evidence="7">Lacks conserved residue(s) required for the propagation of feature annotation.</text>
</comment>
<feature type="disulfide bond" evidence="7">
    <location>
        <begin position="194"/>
        <end position="204"/>
    </location>
</feature>
<dbReference type="PANTHER" id="PTHR48071:SF15">
    <property type="entry name" value="SRCR DOMAIN-CONTAINING PROTEIN"/>
    <property type="match status" value="1"/>
</dbReference>
<proteinExistence type="predicted"/>
<dbReference type="GO" id="GO:0004252">
    <property type="term" value="F:serine-type endopeptidase activity"/>
    <property type="evidence" value="ECO:0007669"/>
    <property type="project" value="TreeGrafter"/>
</dbReference>
<dbReference type="GO" id="GO:0005886">
    <property type="term" value="C:plasma membrane"/>
    <property type="evidence" value="ECO:0007669"/>
    <property type="project" value="TreeGrafter"/>
</dbReference>
<dbReference type="GO" id="GO:0031638">
    <property type="term" value="P:zymogen activation"/>
    <property type="evidence" value="ECO:0007669"/>
    <property type="project" value="TreeGrafter"/>
</dbReference>
<dbReference type="Pfam" id="PF00530">
    <property type="entry name" value="SRCR"/>
    <property type="match status" value="2"/>
</dbReference>
<dbReference type="PANTHER" id="PTHR48071">
    <property type="entry name" value="SRCR DOMAIN-CONTAINING PROTEIN"/>
    <property type="match status" value="1"/>
</dbReference>
<keyword evidence="6" id="KW-0325">Glycoprotein</keyword>
<evidence type="ECO:0000256" key="2">
    <source>
        <dbReference type="ARBA" id="ARBA00022525"/>
    </source>
</evidence>
<evidence type="ECO:0000259" key="8">
    <source>
        <dbReference type="PROSITE" id="PS50287"/>
    </source>
</evidence>
<keyword evidence="4" id="KW-0677">Repeat</keyword>
<evidence type="ECO:0000256" key="3">
    <source>
        <dbReference type="ARBA" id="ARBA00022729"/>
    </source>
</evidence>
<evidence type="ECO:0000313" key="9">
    <source>
        <dbReference type="EMBL" id="KAK7929036.1"/>
    </source>
</evidence>
<dbReference type="Gene3D" id="3.10.250.10">
    <property type="entry name" value="SRCR-like domain"/>
    <property type="match status" value="2"/>
</dbReference>
<dbReference type="InterPro" id="IPR001190">
    <property type="entry name" value="SRCR"/>
</dbReference>
<dbReference type="PROSITE" id="PS50287">
    <property type="entry name" value="SRCR_2"/>
    <property type="match status" value="2"/>
</dbReference>
<dbReference type="InterPro" id="IPR036772">
    <property type="entry name" value="SRCR-like_dom_sf"/>
</dbReference>
<sequence length="304" mass="34147">MSSAQAQGTNPETQRGVLDARLVNGDTRCSGHLEMKHQGQWRTLRIREDSSSHAGFAQMACHQMDCGSVVTVEFLPNATEPKPAWGVHFTCAGFDQTIRECRVPASRQKVDDVEAETSSVMVKCAETVRMTSEDTSCYGTVKAKFDHEWHDVCAEDGFDSHMMSLMCSELSCGSVRGYAISTQRNGVESRNIQCVRNETQLEQCLSTRRSVCKKLLLLSCNDLYRVRAVGGDGQCSGLLQGQNGVEWRPLTHREPARLAIQLRLRPFIRLLQKLVTCKNTICPGYKVYRICNAYQEPYEMHRIS</sequence>
<dbReference type="Proteomes" id="UP001460270">
    <property type="component" value="Unassembled WGS sequence"/>
</dbReference>
<dbReference type="EMBL" id="JBBPFD010000004">
    <property type="protein sequence ID" value="KAK7929036.1"/>
    <property type="molecule type" value="Genomic_DNA"/>
</dbReference>
<dbReference type="GO" id="GO:0005615">
    <property type="term" value="C:extracellular space"/>
    <property type="evidence" value="ECO:0007669"/>
    <property type="project" value="TreeGrafter"/>
</dbReference>
<dbReference type="SUPFAM" id="SSF56487">
    <property type="entry name" value="SRCR-like"/>
    <property type="match status" value="2"/>
</dbReference>
<feature type="domain" description="SRCR" evidence="8">
    <location>
        <begin position="128"/>
        <end position="221"/>
    </location>
</feature>
<dbReference type="PRINTS" id="PR00258">
    <property type="entry name" value="SPERACTRCPTR"/>
</dbReference>
<evidence type="ECO:0000313" key="10">
    <source>
        <dbReference type="Proteomes" id="UP001460270"/>
    </source>
</evidence>
<dbReference type="AlphaFoldDB" id="A0AAW0PT68"/>
<keyword evidence="5 7" id="KW-1015">Disulfide bond</keyword>
<name>A0AAW0PT68_9GOBI</name>
<feature type="domain" description="SRCR" evidence="8">
    <location>
        <begin position="20"/>
        <end position="125"/>
    </location>
</feature>
<comment type="subcellular location">
    <subcellularLocation>
        <location evidence="1">Secreted</location>
    </subcellularLocation>
</comment>
<keyword evidence="2" id="KW-0964">Secreted</keyword>
<feature type="disulfide bond" evidence="7">
    <location>
        <begin position="91"/>
        <end position="101"/>
    </location>
</feature>
<evidence type="ECO:0000256" key="4">
    <source>
        <dbReference type="ARBA" id="ARBA00022737"/>
    </source>
</evidence>
<reference evidence="10" key="1">
    <citation type="submission" date="2024-04" db="EMBL/GenBank/DDBJ databases">
        <title>Salinicola lusitanus LLJ914,a marine bacterium isolated from the Okinawa Trough.</title>
        <authorList>
            <person name="Li J."/>
        </authorList>
    </citation>
    <scope>NUCLEOTIDE SEQUENCE [LARGE SCALE GENOMIC DNA]</scope>
</reference>
<protein>
    <recommendedName>
        <fullName evidence="8">SRCR domain-containing protein</fullName>
    </recommendedName>
</protein>
<keyword evidence="3" id="KW-0732">Signal</keyword>